<dbReference type="AlphaFoldDB" id="A0A6A6SQQ4"/>
<keyword evidence="3" id="KW-1185">Reference proteome</keyword>
<feature type="compositionally biased region" description="Low complexity" evidence="1">
    <location>
        <begin position="224"/>
        <end position="236"/>
    </location>
</feature>
<accession>A0A6A6SQQ4</accession>
<protein>
    <submittedName>
        <fullName evidence="2">Uncharacterized protein</fullName>
    </submittedName>
</protein>
<organism evidence="2 3">
    <name type="scientific">Lophiostoma macrostomum CBS 122681</name>
    <dbReference type="NCBI Taxonomy" id="1314788"/>
    <lineage>
        <taxon>Eukaryota</taxon>
        <taxon>Fungi</taxon>
        <taxon>Dikarya</taxon>
        <taxon>Ascomycota</taxon>
        <taxon>Pezizomycotina</taxon>
        <taxon>Dothideomycetes</taxon>
        <taxon>Pleosporomycetidae</taxon>
        <taxon>Pleosporales</taxon>
        <taxon>Lophiostomataceae</taxon>
        <taxon>Lophiostoma</taxon>
    </lineage>
</organism>
<feature type="compositionally biased region" description="Basic and acidic residues" evidence="1">
    <location>
        <begin position="114"/>
        <end position="125"/>
    </location>
</feature>
<sequence length="280" mass="31342">MIGQSEYATMKEKIVPAKELFQTRRYIQCAALCQQLLTQSTEIHPLHHAYLNFYIALSHDTMAREASIRNRHVELTLAEKHYLAAIASLSTPDPGKLEDIQEHHSPTSSSGESDILRRRGSDAASDHSAFTVATSIADDEKASDSDSAAKTHDPVQINDSVNFKTPKRRPSPIRTSLPNRQTNQYEEQFAADLSSFTTLIKSHLADVRALTASTDRPMHHRSSFTRSRTSTISSRPVSRDSTLSESSLDQTRWARKSMGFRPRFDPTSIQKLCSEALSEL</sequence>
<dbReference type="EMBL" id="MU004464">
    <property type="protein sequence ID" value="KAF2650175.1"/>
    <property type="molecule type" value="Genomic_DNA"/>
</dbReference>
<proteinExistence type="predicted"/>
<evidence type="ECO:0000313" key="3">
    <source>
        <dbReference type="Proteomes" id="UP000799324"/>
    </source>
</evidence>
<evidence type="ECO:0000313" key="2">
    <source>
        <dbReference type="EMBL" id="KAF2650175.1"/>
    </source>
</evidence>
<feature type="compositionally biased region" description="Basic and acidic residues" evidence="1">
    <location>
        <begin position="138"/>
        <end position="153"/>
    </location>
</feature>
<dbReference type="Proteomes" id="UP000799324">
    <property type="component" value="Unassembled WGS sequence"/>
</dbReference>
<feature type="compositionally biased region" description="Polar residues" evidence="1">
    <location>
        <begin position="240"/>
        <end position="250"/>
    </location>
</feature>
<feature type="region of interest" description="Disordered" evidence="1">
    <location>
        <begin position="216"/>
        <end position="252"/>
    </location>
</feature>
<dbReference type="OrthoDB" id="3641178at2759"/>
<feature type="compositionally biased region" description="Basic and acidic residues" evidence="1">
    <location>
        <begin position="95"/>
        <end position="105"/>
    </location>
</feature>
<feature type="compositionally biased region" description="Polar residues" evidence="1">
    <location>
        <begin position="173"/>
        <end position="182"/>
    </location>
</feature>
<name>A0A6A6SQQ4_9PLEO</name>
<gene>
    <name evidence="2" type="ORF">K491DRAFT_683211</name>
</gene>
<reference evidence="2" key="1">
    <citation type="journal article" date="2020" name="Stud. Mycol.">
        <title>101 Dothideomycetes genomes: a test case for predicting lifestyles and emergence of pathogens.</title>
        <authorList>
            <person name="Haridas S."/>
            <person name="Albert R."/>
            <person name="Binder M."/>
            <person name="Bloem J."/>
            <person name="Labutti K."/>
            <person name="Salamov A."/>
            <person name="Andreopoulos B."/>
            <person name="Baker S."/>
            <person name="Barry K."/>
            <person name="Bills G."/>
            <person name="Bluhm B."/>
            <person name="Cannon C."/>
            <person name="Castanera R."/>
            <person name="Culley D."/>
            <person name="Daum C."/>
            <person name="Ezra D."/>
            <person name="Gonzalez J."/>
            <person name="Henrissat B."/>
            <person name="Kuo A."/>
            <person name="Liang C."/>
            <person name="Lipzen A."/>
            <person name="Lutzoni F."/>
            <person name="Magnuson J."/>
            <person name="Mondo S."/>
            <person name="Nolan M."/>
            <person name="Ohm R."/>
            <person name="Pangilinan J."/>
            <person name="Park H.-J."/>
            <person name="Ramirez L."/>
            <person name="Alfaro M."/>
            <person name="Sun H."/>
            <person name="Tritt A."/>
            <person name="Yoshinaga Y."/>
            <person name="Zwiers L.-H."/>
            <person name="Turgeon B."/>
            <person name="Goodwin S."/>
            <person name="Spatafora J."/>
            <person name="Crous P."/>
            <person name="Grigoriev I."/>
        </authorList>
    </citation>
    <scope>NUCLEOTIDE SEQUENCE</scope>
    <source>
        <strain evidence="2">CBS 122681</strain>
    </source>
</reference>
<feature type="region of interest" description="Disordered" evidence="1">
    <location>
        <begin position="93"/>
        <end position="182"/>
    </location>
</feature>
<evidence type="ECO:0000256" key="1">
    <source>
        <dbReference type="SAM" id="MobiDB-lite"/>
    </source>
</evidence>